<dbReference type="SUPFAM" id="SSF57903">
    <property type="entry name" value="FYVE/PHD zinc finger"/>
    <property type="match status" value="1"/>
</dbReference>
<dbReference type="PANTHER" id="PTHR47177:SF3">
    <property type="entry name" value="F18C1.6 PROTEIN"/>
    <property type="match status" value="1"/>
</dbReference>
<evidence type="ECO:0000313" key="9">
    <source>
        <dbReference type="Proteomes" id="UP001515480"/>
    </source>
</evidence>
<evidence type="ECO:0000259" key="6">
    <source>
        <dbReference type="PROSITE" id="PS50016"/>
    </source>
</evidence>
<feature type="compositionally biased region" description="Low complexity" evidence="5">
    <location>
        <begin position="126"/>
        <end position="147"/>
    </location>
</feature>
<dbReference type="Gene3D" id="3.30.40.10">
    <property type="entry name" value="Zinc/RING finger domain, C3HC4 (zinc finger)"/>
    <property type="match status" value="2"/>
</dbReference>
<dbReference type="InterPro" id="IPR011011">
    <property type="entry name" value="Znf_FYVE_PHD"/>
</dbReference>
<dbReference type="InterPro" id="IPR019787">
    <property type="entry name" value="Znf_PHD-finger"/>
</dbReference>
<reference evidence="8 9" key="1">
    <citation type="journal article" date="2024" name="Science">
        <title>Giant polyketide synthase enzymes in the biosynthesis of giant marine polyether toxins.</title>
        <authorList>
            <person name="Fallon T.R."/>
            <person name="Shende V.V."/>
            <person name="Wierzbicki I.H."/>
            <person name="Pendleton A.L."/>
            <person name="Watervoot N.F."/>
            <person name="Auber R.P."/>
            <person name="Gonzalez D.J."/>
            <person name="Wisecaver J.H."/>
            <person name="Moore B.S."/>
        </authorList>
    </citation>
    <scope>NUCLEOTIDE SEQUENCE [LARGE SCALE GENOMIC DNA]</scope>
    <source>
        <strain evidence="8 9">12B1</strain>
    </source>
</reference>
<evidence type="ECO:0000256" key="4">
    <source>
        <dbReference type="PROSITE-ProRule" id="PRU00175"/>
    </source>
</evidence>
<dbReference type="InterPro" id="IPR001965">
    <property type="entry name" value="Znf_PHD"/>
</dbReference>
<accession>A0AB34JM84</accession>
<evidence type="ECO:0000259" key="7">
    <source>
        <dbReference type="PROSITE" id="PS50089"/>
    </source>
</evidence>
<dbReference type="EMBL" id="JBGBPQ010000006">
    <property type="protein sequence ID" value="KAL1523034.1"/>
    <property type="molecule type" value="Genomic_DNA"/>
</dbReference>
<feature type="compositionally biased region" description="Low complexity" evidence="5">
    <location>
        <begin position="385"/>
        <end position="405"/>
    </location>
</feature>
<feature type="domain" description="PHD-type" evidence="6">
    <location>
        <begin position="265"/>
        <end position="315"/>
    </location>
</feature>
<dbReference type="PROSITE" id="PS01359">
    <property type="entry name" value="ZF_PHD_1"/>
    <property type="match status" value="1"/>
</dbReference>
<dbReference type="PROSITE" id="PS50016">
    <property type="entry name" value="ZF_PHD_2"/>
    <property type="match status" value="1"/>
</dbReference>
<dbReference type="SMART" id="SM00249">
    <property type="entry name" value="PHD"/>
    <property type="match status" value="1"/>
</dbReference>
<gene>
    <name evidence="8" type="ORF">AB1Y20_017996</name>
</gene>
<dbReference type="PROSITE" id="PS00518">
    <property type="entry name" value="ZF_RING_1"/>
    <property type="match status" value="1"/>
</dbReference>
<evidence type="ECO:0000256" key="1">
    <source>
        <dbReference type="ARBA" id="ARBA00022723"/>
    </source>
</evidence>
<dbReference type="InterPro" id="IPR001841">
    <property type="entry name" value="Znf_RING"/>
</dbReference>
<proteinExistence type="predicted"/>
<dbReference type="AlphaFoldDB" id="A0AB34JM84"/>
<evidence type="ECO:0000256" key="2">
    <source>
        <dbReference type="ARBA" id="ARBA00022771"/>
    </source>
</evidence>
<evidence type="ECO:0008006" key="10">
    <source>
        <dbReference type="Google" id="ProtNLM"/>
    </source>
</evidence>
<dbReference type="PROSITE" id="PS50089">
    <property type="entry name" value="ZF_RING_2"/>
    <property type="match status" value="1"/>
</dbReference>
<feature type="compositionally biased region" description="Basic and acidic residues" evidence="5">
    <location>
        <begin position="342"/>
        <end position="354"/>
    </location>
</feature>
<feature type="region of interest" description="Disordered" evidence="5">
    <location>
        <begin position="1"/>
        <end position="27"/>
    </location>
</feature>
<evidence type="ECO:0000256" key="5">
    <source>
        <dbReference type="SAM" id="MobiDB-lite"/>
    </source>
</evidence>
<feature type="region of interest" description="Disordered" evidence="5">
    <location>
        <begin position="120"/>
        <end position="147"/>
    </location>
</feature>
<feature type="compositionally biased region" description="Low complexity" evidence="5">
    <location>
        <begin position="415"/>
        <end position="434"/>
    </location>
</feature>
<dbReference type="SUPFAM" id="SSF57850">
    <property type="entry name" value="RING/U-box"/>
    <property type="match status" value="1"/>
</dbReference>
<sequence>MAMYPTSYPHTTATRPDVPAERTSTTSTIHPLGTSGRANIYANQTSGLANVNLTSSCANGGRRPAGSPSPKACCSAPSAAPFDFDLFRHDPKAQSYSPDAFADLLEGIDFEEEWLPQSHNQTTPHAQASGHSAASSSSGGFRSPGRCSSHSCPSPAIAHKHGEAPSRAGLDEECSICFESELRERSTTGQLGELDCCTHLFCFSCIRRWCDECSKCPLCKREITRLSRTNGHVTLENVKVTAKEQQKPEMSEEELRRFEEEADEVYNCRVCFCGDDAETILLCDSCDSGYHMHCLSPPLRTVPEGDWYCPDCAPTVSLPSFTEVLARREALRRREQQRRRERREARRQPDEGGRRREHAPPPPPPPAAASGWRVQPHRQPGPPQSRFFAAASRGGAAGGSRLSARPFQPPRRTLPSSFAAAGASGGASRPSPSAEVVLVESDEGSPFQPPKRAQRRGRAEEGAQEAVEAKRARCSSRSATKNRVILSDSDSEDEEF</sequence>
<keyword evidence="1" id="KW-0479">Metal-binding</keyword>
<evidence type="ECO:0000313" key="8">
    <source>
        <dbReference type="EMBL" id="KAL1523034.1"/>
    </source>
</evidence>
<dbReference type="InterPro" id="IPR013083">
    <property type="entry name" value="Znf_RING/FYVE/PHD"/>
</dbReference>
<name>A0AB34JM84_PRYPA</name>
<keyword evidence="9" id="KW-1185">Reference proteome</keyword>
<dbReference type="SMART" id="SM00184">
    <property type="entry name" value="RING"/>
    <property type="match status" value="2"/>
</dbReference>
<dbReference type="InterPro" id="IPR019786">
    <property type="entry name" value="Zinc_finger_PHD-type_CS"/>
</dbReference>
<organism evidence="8 9">
    <name type="scientific">Prymnesium parvum</name>
    <name type="common">Toxic golden alga</name>
    <dbReference type="NCBI Taxonomy" id="97485"/>
    <lineage>
        <taxon>Eukaryota</taxon>
        <taxon>Haptista</taxon>
        <taxon>Haptophyta</taxon>
        <taxon>Prymnesiophyceae</taxon>
        <taxon>Prymnesiales</taxon>
        <taxon>Prymnesiaceae</taxon>
        <taxon>Prymnesium</taxon>
    </lineage>
</organism>
<feature type="domain" description="RING-type" evidence="7">
    <location>
        <begin position="174"/>
        <end position="220"/>
    </location>
</feature>
<dbReference type="GO" id="GO:0008270">
    <property type="term" value="F:zinc ion binding"/>
    <property type="evidence" value="ECO:0007669"/>
    <property type="project" value="UniProtKB-KW"/>
</dbReference>
<comment type="caution">
    <text evidence="8">The sequence shown here is derived from an EMBL/GenBank/DDBJ whole genome shotgun (WGS) entry which is preliminary data.</text>
</comment>
<keyword evidence="3" id="KW-0862">Zinc</keyword>
<dbReference type="Proteomes" id="UP001515480">
    <property type="component" value="Unassembled WGS sequence"/>
</dbReference>
<dbReference type="PANTHER" id="PTHR47177">
    <property type="entry name" value="F18C1.6 PROTEIN"/>
    <property type="match status" value="1"/>
</dbReference>
<dbReference type="InterPro" id="IPR017907">
    <property type="entry name" value="Znf_RING_CS"/>
</dbReference>
<feature type="compositionally biased region" description="Basic and acidic residues" evidence="5">
    <location>
        <begin position="457"/>
        <end position="471"/>
    </location>
</feature>
<dbReference type="Pfam" id="PF00628">
    <property type="entry name" value="PHD"/>
    <property type="match status" value="1"/>
</dbReference>
<protein>
    <recommendedName>
        <fullName evidence="10">PHD and RING finger domain-containing protein 1</fullName>
    </recommendedName>
</protein>
<evidence type="ECO:0000256" key="3">
    <source>
        <dbReference type="ARBA" id="ARBA00022833"/>
    </source>
</evidence>
<keyword evidence="2 4" id="KW-0863">Zinc-finger</keyword>
<feature type="region of interest" description="Disordered" evidence="5">
    <location>
        <begin position="335"/>
        <end position="496"/>
    </location>
</feature>